<keyword evidence="1" id="KW-0732">Signal</keyword>
<feature type="chain" id="PRO_5047383451" description="Lipoprotein" evidence="1">
    <location>
        <begin position="22"/>
        <end position="232"/>
    </location>
</feature>
<keyword evidence="3" id="KW-1185">Reference proteome</keyword>
<dbReference type="EMBL" id="JBHTLI010000001">
    <property type="protein sequence ID" value="MFD1095595.1"/>
    <property type="molecule type" value="Genomic_DNA"/>
</dbReference>
<protein>
    <recommendedName>
        <fullName evidence="4">Lipoprotein</fullName>
    </recommendedName>
</protein>
<accession>A0ABW3NR74</accession>
<sequence length="232" mass="26977">MKLRLLLLAITLCLFSSCSSTKTIKFTNKEPDVYTTNNLKEFLDRNKRPKVVLRVPDASINTTAQENVDYLYNSIENQLLSSGFVVRDRQLFNQIIGNDNNNIDYEKIKEKSDTDLIIELTKLDPSIVYKTNTYYDKKDREKTETEGTYERYGASVEFKVVSIANNEYAGMYKFNYTPCTDGCVISKSFKDIRKELKKLRKKEEEPYEGVEKDVLEEFIKDATRKLVAEMRS</sequence>
<feature type="signal peptide" evidence="1">
    <location>
        <begin position="1"/>
        <end position="21"/>
    </location>
</feature>
<comment type="caution">
    <text evidence="2">The sequence shown here is derived from an EMBL/GenBank/DDBJ whole genome shotgun (WGS) entry which is preliminary data.</text>
</comment>
<evidence type="ECO:0000313" key="3">
    <source>
        <dbReference type="Proteomes" id="UP001597131"/>
    </source>
</evidence>
<name>A0ABW3NR74_9FLAO</name>
<evidence type="ECO:0000256" key="1">
    <source>
        <dbReference type="SAM" id="SignalP"/>
    </source>
</evidence>
<dbReference type="RefSeq" id="WP_380744464.1">
    <property type="nucleotide sequence ID" value="NZ_JBHTLI010000001.1"/>
</dbReference>
<evidence type="ECO:0008006" key="4">
    <source>
        <dbReference type="Google" id="ProtNLM"/>
    </source>
</evidence>
<evidence type="ECO:0000313" key="2">
    <source>
        <dbReference type="EMBL" id="MFD1095595.1"/>
    </source>
</evidence>
<proteinExistence type="predicted"/>
<dbReference type="Proteomes" id="UP001597131">
    <property type="component" value="Unassembled WGS sequence"/>
</dbReference>
<organism evidence="2 3">
    <name type="scientific">Salegentibacter chungangensis</name>
    <dbReference type="NCBI Taxonomy" id="1335724"/>
    <lineage>
        <taxon>Bacteria</taxon>
        <taxon>Pseudomonadati</taxon>
        <taxon>Bacteroidota</taxon>
        <taxon>Flavobacteriia</taxon>
        <taxon>Flavobacteriales</taxon>
        <taxon>Flavobacteriaceae</taxon>
        <taxon>Salegentibacter</taxon>
    </lineage>
</organism>
<dbReference type="PROSITE" id="PS51257">
    <property type="entry name" value="PROKAR_LIPOPROTEIN"/>
    <property type="match status" value="1"/>
</dbReference>
<gene>
    <name evidence="2" type="ORF">ACFQ3Q_07545</name>
</gene>
<reference evidence="3" key="1">
    <citation type="journal article" date="2019" name="Int. J. Syst. Evol. Microbiol.">
        <title>The Global Catalogue of Microorganisms (GCM) 10K type strain sequencing project: providing services to taxonomists for standard genome sequencing and annotation.</title>
        <authorList>
            <consortium name="The Broad Institute Genomics Platform"/>
            <consortium name="The Broad Institute Genome Sequencing Center for Infectious Disease"/>
            <person name="Wu L."/>
            <person name="Ma J."/>
        </authorList>
    </citation>
    <scope>NUCLEOTIDE SEQUENCE [LARGE SCALE GENOMIC DNA]</scope>
    <source>
        <strain evidence="3">CCUG 64793</strain>
    </source>
</reference>